<dbReference type="Proteomes" id="UP001283361">
    <property type="component" value="Unassembled WGS sequence"/>
</dbReference>
<proteinExistence type="predicted"/>
<evidence type="ECO:0000313" key="3">
    <source>
        <dbReference type="Proteomes" id="UP001283361"/>
    </source>
</evidence>
<sequence length="212" mass="23403">MPLLLLGVGDSKVLTCREKMIKTEGKGAGRAANARGDHDTGSESQSGGNLGNGRLTTEHVLSSCKIALSPGRYTWRHNRVLQELAAIISTAKGKTTLPKTNTLIFTMEEGANFLTTADYGGANSSIRKQNRRGPRLQYLKLTKELEDAGYKAVPMLDEVGARGFIGSSVYDLLTKLSIRGNKRTKALKLLAEIENRSRWIWSRRNENFLHKD</sequence>
<evidence type="ECO:0000256" key="1">
    <source>
        <dbReference type="SAM" id="MobiDB-lite"/>
    </source>
</evidence>
<organism evidence="2 3">
    <name type="scientific">Elysia crispata</name>
    <name type="common">lettuce slug</name>
    <dbReference type="NCBI Taxonomy" id="231223"/>
    <lineage>
        <taxon>Eukaryota</taxon>
        <taxon>Metazoa</taxon>
        <taxon>Spiralia</taxon>
        <taxon>Lophotrochozoa</taxon>
        <taxon>Mollusca</taxon>
        <taxon>Gastropoda</taxon>
        <taxon>Heterobranchia</taxon>
        <taxon>Euthyneura</taxon>
        <taxon>Panpulmonata</taxon>
        <taxon>Sacoglossa</taxon>
        <taxon>Placobranchoidea</taxon>
        <taxon>Plakobranchidae</taxon>
        <taxon>Elysia</taxon>
    </lineage>
</organism>
<dbReference type="AlphaFoldDB" id="A0AAE1CK13"/>
<gene>
    <name evidence="2" type="ORF">RRG08_042656</name>
</gene>
<keyword evidence="3" id="KW-1185">Reference proteome</keyword>
<protein>
    <submittedName>
        <fullName evidence="2">Uncharacterized protein</fullName>
    </submittedName>
</protein>
<name>A0AAE1CK13_9GAST</name>
<accession>A0AAE1CK13</accession>
<dbReference type="EMBL" id="JAWDGP010007852">
    <property type="protein sequence ID" value="KAK3702668.1"/>
    <property type="molecule type" value="Genomic_DNA"/>
</dbReference>
<evidence type="ECO:0000313" key="2">
    <source>
        <dbReference type="EMBL" id="KAK3702668.1"/>
    </source>
</evidence>
<reference evidence="2" key="1">
    <citation type="journal article" date="2023" name="G3 (Bethesda)">
        <title>A reference genome for the long-term kleptoplast-retaining sea slug Elysia crispata morphotype clarki.</title>
        <authorList>
            <person name="Eastman K.E."/>
            <person name="Pendleton A.L."/>
            <person name="Shaikh M.A."/>
            <person name="Suttiyut T."/>
            <person name="Ogas R."/>
            <person name="Tomko P."/>
            <person name="Gavelis G."/>
            <person name="Widhalm J.R."/>
            <person name="Wisecaver J.H."/>
        </authorList>
    </citation>
    <scope>NUCLEOTIDE SEQUENCE</scope>
    <source>
        <strain evidence="2">ECLA1</strain>
    </source>
</reference>
<feature type="region of interest" description="Disordered" evidence="1">
    <location>
        <begin position="25"/>
        <end position="54"/>
    </location>
</feature>
<comment type="caution">
    <text evidence="2">The sequence shown here is derived from an EMBL/GenBank/DDBJ whole genome shotgun (WGS) entry which is preliminary data.</text>
</comment>